<dbReference type="GO" id="GO:0051015">
    <property type="term" value="F:actin filament binding"/>
    <property type="evidence" value="ECO:0007669"/>
    <property type="project" value="TreeGrafter"/>
</dbReference>
<feature type="region of interest" description="Disordered" evidence="2">
    <location>
        <begin position="39"/>
        <end position="101"/>
    </location>
</feature>
<feature type="compositionally biased region" description="Low complexity" evidence="2">
    <location>
        <begin position="738"/>
        <end position="750"/>
    </location>
</feature>
<dbReference type="PANTHER" id="PTHR17271">
    <property type="entry name" value="PLECKSTRIN HOMOLOGY PH DOMAIN-CONTAINING PROTEIN"/>
    <property type="match status" value="1"/>
</dbReference>
<evidence type="ECO:0000256" key="1">
    <source>
        <dbReference type="SAM" id="Coils"/>
    </source>
</evidence>
<dbReference type="OrthoDB" id="9942268at2759"/>
<feature type="region of interest" description="Disordered" evidence="2">
    <location>
        <begin position="689"/>
        <end position="724"/>
    </location>
</feature>
<feature type="region of interest" description="Disordered" evidence="2">
    <location>
        <begin position="738"/>
        <end position="772"/>
    </location>
</feature>
<feature type="coiled-coil region" evidence="1">
    <location>
        <begin position="931"/>
        <end position="1098"/>
    </location>
</feature>
<feature type="compositionally biased region" description="Polar residues" evidence="2">
    <location>
        <begin position="1457"/>
        <end position="1466"/>
    </location>
</feature>
<evidence type="ECO:0000256" key="2">
    <source>
        <dbReference type="SAM" id="MobiDB-lite"/>
    </source>
</evidence>
<feature type="region of interest" description="Disordered" evidence="2">
    <location>
        <begin position="1"/>
        <end position="27"/>
    </location>
</feature>
<feature type="compositionally biased region" description="Low complexity" evidence="2">
    <location>
        <begin position="693"/>
        <end position="724"/>
    </location>
</feature>
<feature type="region of interest" description="Disordered" evidence="2">
    <location>
        <begin position="1427"/>
        <end position="1528"/>
    </location>
</feature>
<reference evidence="3 4" key="1">
    <citation type="submission" date="2019-05" db="EMBL/GenBank/DDBJ databases">
        <title>Another draft genome of Portunus trituberculatus and its Hox gene families provides insights of decapod evolution.</title>
        <authorList>
            <person name="Jeong J.-H."/>
            <person name="Song I."/>
            <person name="Kim S."/>
            <person name="Choi T."/>
            <person name="Kim D."/>
            <person name="Ryu S."/>
            <person name="Kim W."/>
        </authorList>
    </citation>
    <scope>NUCLEOTIDE SEQUENCE [LARGE SCALE GENOMIC DNA]</scope>
    <source>
        <tissue evidence="3">Muscle</tissue>
    </source>
</reference>
<dbReference type="Proteomes" id="UP000324222">
    <property type="component" value="Unassembled WGS sequence"/>
</dbReference>
<feature type="compositionally biased region" description="Basic and acidic residues" evidence="2">
    <location>
        <begin position="56"/>
        <end position="65"/>
    </location>
</feature>
<keyword evidence="4" id="KW-1185">Reference proteome</keyword>
<feature type="compositionally biased region" description="Polar residues" evidence="2">
    <location>
        <begin position="1212"/>
        <end position="1229"/>
    </location>
</feature>
<name>A0A5B7D7Z1_PORTR</name>
<evidence type="ECO:0000313" key="3">
    <source>
        <dbReference type="EMBL" id="MPC17391.1"/>
    </source>
</evidence>
<feature type="region of interest" description="Disordered" evidence="2">
    <location>
        <begin position="118"/>
        <end position="200"/>
    </location>
</feature>
<dbReference type="PANTHER" id="PTHR17271:SF1">
    <property type="entry name" value="PROTEIN OUTSPREAD"/>
    <property type="match status" value="1"/>
</dbReference>
<feature type="compositionally biased region" description="Basic and acidic residues" evidence="2">
    <location>
        <begin position="1509"/>
        <end position="1520"/>
    </location>
</feature>
<proteinExistence type="predicted"/>
<dbReference type="GO" id="GO:0015629">
    <property type="term" value="C:actin cytoskeleton"/>
    <property type="evidence" value="ECO:0007669"/>
    <property type="project" value="TreeGrafter"/>
</dbReference>
<dbReference type="InterPro" id="IPR052223">
    <property type="entry name" value="Actin_Cytoskeleton_Reg"/>
</dbReference>
<evidence type="ECO:0000313" key="4">
    <source>
        <dbReference type="Proteomes" id="UP000324222"/>
    </source>
</evidence>
<comment type="caution">
    <text evidence="3">The sequence shown here is derived from an EMBL/GenBank/DDBJ whole genome shotgun (WGS) entry which is preliminary data.</text>
</comment>
<gene>
    <name evidence="3" type="primary">osp_3</name>
    <name evidence="3" type="ORF">E2C01_010246</name>
</gene>
<feature type="compositionally biased region" description="Low complexity" evidence="2">
    <location>
        <begin position="143"/>
        <end position="160"/>
    </location>
</feature>
<feature type="region of interest" description="Disordered" evidence="2">
    <location>
        <begin position="1197"/>
        <end position="1238"/>
    </location>
</feature>
<feature type="compositionally biased region" description="Polar residues" evidence="2">
    <location>
        <begin position="1427"/>
        <end position="1444"/>
    </location>
</feature>
<keyword evidence="1" id="KW-0175">Coiled coil</keyword>
<accession>A0A5B7D7Z1</accession>
<dbReference type="EMBL" id="VSRR010000585">
    <property type="protein sequence ID" value="MPC17391.1"/>
    <property type="molecule type" value="Genomic_DNA"/>
</dbReference>
<protein>
    <submittedName>
        <fullName evidence="3">Protein outspread</fullName>
    </submittedName>
</protein>
<feature type="region of interest" description="Disordered" evidence="2">
    <location>
        <begin position="1572"/>
        <end position="1593"/>
    </location>
</feature>
<organism evidence="3 4">
    <name type="scientific">Portunus trituberculatus</name>
    <name type="common">Swimming crab</name>
    <name type="synonym">Neptunus trituberculatus</name>
    <dbReference type="NCBI Taxonomy" id="210409"/>
    <lineage>
        <taxon>Eukaryota</taxon>
        <taxon>Metazoa</taxon>
        <taxon>Ecdysozoa</taxon>
        <taxon>Arthropoda</taxon>
        <taxon>Crustacea</taxon>
        <taxon>Multicrustacea</taxon>
        <taxon>Malacostraca</taxon>
        <taxon>Eumalacostraca</taxon>
        <taxon>Eucarida</taxon>
        <taxon>Decapoda</taxon>
        <taxon>Pleocyemata</taxon>
        <taxon>Brachyura</taxon>
        <taxon>Eubrachyura</taxon>
        <taxon>Portunoidea</taxon>
        <taxon>Portunidae</taxon>
        <taxon>Portuninae</taxon>
        <taxon>Portunus</taxon>
    </lineage>
</organism>
<sequence>MSRAESRDRRRTQSLKGRESFTLSRDMETKLGQLEAKLEQLLRPQDENALPEVDEEKGKTGEKAGGETGKMARRSRSFEESTKSSRLRRKSLDSPGSSDAMKAIVRLNALESKMSELTSDAPMPASGGDSGIPSVSETAPAGTSKASSRARSPPHSATSPLRSVPHARSPIRSPSVSRKTLRSPRATPEKTTKVSRSDSEIRHLRERLGALDKVLTTLQTQNLPDFIVASQLGECVSWAGAVECVCSCGAPGLSSLQQRLGAALHLAQLRHSSVDQNQVARVQPLALKLQDMLRDKLAEFAGRRDHLKNEGKWTRDVQVKMFAERLAYETLVLSQLAQVMQVTQRPGMYEASAKLQELVEAHRKLSFLEKKLTNPDFDMDTLSPLDFYTSLLAEKLVVQGEVVNPSSRRAPSSPPPALGETCRDLQARLLEREKNLAGLLTRYKEEKLHHIAVVMARETITGTGPGQDDTVLVEEVRMRQVWTLAQELVSQELANTEAGQSLLRLSHLLSRDGPPPTGAVPWPTAASLEHCHRAAEESLRQEMEEAVFTLSNKYEAVLARHRAGDTDVLQSVSATMDALLAEFAAVAAQKAVIDGQLAVVQGEGGEAAPEALAIVEEAKDTVGSASDVVASEAHLLMFLGGRDSSLECLVQPALDQAEFTFMYNKATMQGAAEVAKLLQEVANAQASLDVKDTSSLSTSSTTTTSTTTTTATTTTSSSTTVITSKDGLGESSAVLSVGAASSAAKTPSSPKVRRKSEGRRSSRRSSDVTGMAEGCRQCEELRQEVAKLKRSMDLRRAREREVECKQCLTHLANIKALEEEHQAAVAALKAQHQQELARVGMLGESSGGPVSTTDGELTELQRRLSVLEEDYEAQITALKHQYEEALGSQPDLCEEKVRQRYQLEIEHLRGLCEKGLGAMENSHKRMLMEMEEKHCRELAALQAEKEQALAEETQATLAALDAMRKAHESEVQREIAKFKEEFIRKMQSSHDLTAIHKEHEAEMEDIRREILSLSQKYSVKCLESASLEEKLDALTRQLADVNKQLFDLQARNKQLKTHLSAQVSQLQAEGKRDAETQLKLCEAELGLMKEEVARLTQQLHQTQTVLEKDTVRCFGVQENNRQGAGIVSAVEVVVVLEVKGGIGAEVLLLQHESDLGELCRQLGQFLKAERQLRTDEVASLRDKLEAILVNAAAMQEQWRTGESGSPEEGGKQPSTRGTPTLPLNRSSKGNGIVDDGDDDGGGKLFTCEQEKVHLISDFPLNRVDKISKLSSIIWSFVFFIGWPLAGGDRATDTPCPNPRLTLSPGGDGGHSQESIRDTARSHGTTVADFLGDIAEEETSGCIAGKEMMPLLSRRNSVARCSGVMEDMRGKGGVNRLRIPRNRAATDNEFTSLMERIQEECIPALSSKTPSRKSLPAGALKSYMRGTLSSVRRSQGSSVPQSSQDDSGKPEGRVKRGSQGSNKQPSLQRKKIVPVKPSIPPVLLKARRTDGTFPKAEAEAEAEAEVSTKGTDEETREKQQSEKSANTIGGILEREGSLGEKTLNHCGYHCKGCQLVDLWFTFWHVQFNETMNTSPVPLTPSCQHTAESNKSTVN</sequence>
<feature type="compositionally biased region" description="Basic and acidic residues" evidence="2">
    <location>
        <begin position="187"/>
        <end position="200"/>
    </location>
</feature>